<comment type="caution">
    <text evidence="3">The sequence shown here is derived from an EMBL/GenBank/DDBJ whole genome shotgun (WGS) entry which is preliminary data.</text>
</comment>
<evidence type="ECO:0000313" key="4">
    <source>
        <dbReference type="Proteomes" id="UP001374584"/>
    </source>
</evidence>
<dbReference type="EMBL" id="JAYMYR010000009">
    <property type="protein sequence ID" value="KAK7342255.1"/>
    <property type="molecule type" value="Genomic_DNA"/>
</dbReference>
<keyword evidence="2" id="KW-0812">Transmembrane</keyword>
<dbReference type="InterPro" id="IPR001680">
    <property type="entry name" value="WD40_rpt"/>
</dbReference>
<dbReference type="PANTHER" id="PTHR44376">
    <property type="entry name" value="TRANSCRIPTIONAL REGULATOR OF FILAMENTOUS GROWTH FLO8"/>
    <property type="match status" value="1"/>
</dbReference>
<dbReference type="InterPro" id="IPR015943">
    <property type="entry name" value="WD40/YVTN_repeat-like_dom_sf"/>
</dbReference>
<dbReference type="SUPFAM" id="SSF50978">
    <property type="entry name" value="WD40 repeat-like"/>
    <property type="match status" value="1"/>
</dbReference>
<dbReference type="AlphaFoldDB" id="A0AAN9LTU8"/>
<organism evidence="3 4">
    <name type="scientific">Phaseolus coccineus</name>
    <name type="common">Scarlet runner bean</name>
    <name type="synonym">Phaseolus multiflorus</name>
    <dbReference type="NCBI Taxonomy" id="3886"/>
    <lineage>
        <taxon>Eukaryota</taxon>
        <taxon>Viridiplantae</taxon>
        <taxon>Streptophyta</taxon>
        <taxon>Embryophyta</taxon>
        <taxon>Tracheophyta</taxon>
        <taxon>Spermatophyta</taxon>
        <taxon>Magnoliopsida</taxon>
        <taxon>eudicotyledons</taxon>
        <taxon>Gunneridae</taxon>
        <taxon>Pentapetalae</taxon>
        <taxon>rosids</taxon>
        <taxon>fabids</taxon>
        <taxon>Fabales</taxon>
        <taxon>Fabaceae</taxon>
        <taxon>Papilionoideae</taxon>
        <taxon>50 kb inversion clade</taxon>
        <taxon>NPAAA clade</taxon>
        <taxon>indigoferoid/millettioid clade</taxon>
        <taxon>Phaseoleae</taxon>
        <taxon>Phaseolus</taxon>
    </lineage>
</organism>
<protein>
    <submittedName>
        <fullName evidence="3">Uncharacterized protein</fullName>
    </submittedName>
</protein>
<keyword evidence="2" id="KW-1133">Transmembrane helix</keyword>
<accession>A0AAN9LTU8</accession>
<evidence type="ECO:0000256" key="2">
    <source>
        <dbReference type="SAM" id="Phobius"/>
    </source>
</evidence>
<keyword evidence="1" id="KW-0853">WD repeat</keyword>
<dbReference type="Proteomes" id="UP001374584">
    <property type="component" value="Unassembled WGS sequence"/>
</dbReference>
<dbReference type="GO" id="GO:0003714">
    <property type="term" value="F:transcription corepressor activity"/>
    <property type="evidence" value="ECO:0007669"/>
    <property type="project" value="InterPro"/>
</dbReference>
<dbReference type="InterPro" id="IPR036322">
    <property type="entry name" value="WD40_repeat_dom_sf"/>
</dbReference>
<proteinExistence type="predicted"/>
<reference evidence="3 4" key="1">
    <citation type="submission" date="2024-01" db="EMBL/GenBank/DDBJ databases">
        <title>The genomes of 5 underutilized Papilionoideae crops provide insights into root nodulation and disease resistanc.</title>
        <authorList>
            <person name="Jiang F."/>
        </authorList>
    </citation>
    <scope>NUCLEOTIDE SEQUENCE [LARGE SCALE GENOMIC DNA]</scope>
    <source>
        <strain evidence="3">JINMINGXINNONG_FW02</strain>
        <tissue evidence="3">Leaves</tissue>
    </source>
</reference>
<dbReference type="Pfam" id="PF00400">
    <property type="entry name" value="WD40"/>
    <property type="match status" value="1"/>
</dbReference>
<dbReference type="SMART" id="SM00320">
    <property type="entry name" value="WD40"/>
    <property type="match status" value="1"/>
</dbReference>
<dbReference type="Gene3D" id="2.130.10.10">
    <property type="entry name" value="YVTN repeat-like/Quinoprotein amine dehydrogenase"/>
    <property type="match status" value="1"/>
</dbReference>
<dbReference type="InterPro" id="IPR044716">
    <property type="entry name" value="LEUNIG-like"/>
</dbReference>
<dbReference type="PROSITE" id="PS50082">
    <property type="entry name" value="WD_REPEATS_2"/>
    <property type="match status" value="1"/>
</dbReference>
<evidence type="ECO:0000256" key="1">
    <source>
        <dbReference type="PROSITE-ProRule" id="PRU00221"/>
    </source>
</evidence>
<keyword evidence="2" id="KW-0472">Membrane</keyword>
<keyword evidence="4" id="KW-1185">Reference proteome</keyword>
<feature type="transmembrane region" description="Helical" evidence="2">
    <location>
        <begin position="240"/>
        <end position="262"/>
    </location>
</feature>
<dbReference type="PANTHER" id="PTHR44376:SF9">
    <property type="entry name" value="TRANSCRIPTIONAL COREPRESSOR LEUNIG_HOMOLOG"/>
    <property type="match status" value="1"/>
</dbReference>
<sequence length="263" mass="29281">MPIKMLLQVLILLLQKGHLDGLLFSLALIISLFSSPFPPILPSVLPPRRHPPPPVPHAATLFCRPAPFRNADKFASNAEMKFYILMKEIRRVTISNEDGKGSAKMTMAETCTGFGRRITVQTVFPVVGQSEVLYMNDKVQNKGGSTQVRFQPRVGQFLVTASGTVVSLFDVETDRRMHTFQGHSAEVHCVCWDTNGDCLASVSQESVKVWSLASGECIHELNSSGNMYHSCVLHPSYSTLLVSEALLFAIPFHFFYCLFVLYI</sequence>
<name>A0AAN9LTU8_PHACN</name>
<gene>
    <name evidence="3" type="ORF">VNO80_25200</name>
</gene>
<evidence type="ECO:0000313" key="3">
    <source>
        <dbReference type="EMBL" id="KAK7342255.1"/>
    </source>
</evidence>
<feature type="repeat" description="WD" evidence="1">
    <location>
        <begin position="180"/>
        <end position="220"/>
    </location>
</feature>